<comment type="caution">
    <text evidence="1">The sequence shown here is derived from an EMBL/GenBank/DDBJ whole genome shotgun (WGS) entry which is preliminary data.</text>
</comment>
<sequence length="374" mass="42034">MNLKRSDVFWDRTNLNNINDNWSTIERLLTDFQIFIDSMKNFSSEPKDGSVTTTKIADKSITNLKLSDQYNAARVLQANEDVTKINREGLYFLSSNTSYVGVPDAVNIATFSGILRVSAYSQYHYTQEIHDLNNNGIIYSRVVKNNANTQWKLHLDEEKLKVISNEQTNNKLMYNLNVFEKYSNEVIPDKNIAYANAIQDIRIEGVDKKTPVKIWTLSRAFGTWNYRIILGQKVNGVWSTLLDTGNNFTVTENTLGATTISYEKNGIKLIARVDYNLIPKNDRLLDHSTVTDEPYFIIRQEKIGSVATGGGGTAYDQSLNTTDSVKFASIKTDALDVSGTMPSGTLAQPPKVSKGDMWLDTTDSATHPIVRVML</sequence>
<proteinExistence type="predicted"/>
<accession>A0A943QP61</accession>
<protein>
    <submittedName>
        <fullName evidence="1">Uncharacterized protein</fullName>
    </submittedName>
</protein>
<name>A0A943QP61_FINMA</name>
<organism evidence="1 2">
    <name type="scientific">Finegoldia magna</name>
    <name type="common">Peptostreptococcus magnus</name>
    <dbReference type="NCBI Taxonomy" id="1260"/>
    <lineage>
        <taxon>Bacteria</taxon>
        <taxon>Bacillati</taxon>
        <taxon>Bacillota</taxon>
        <taxon>Tissierellia</taxon>
        <taxon>Tissierellales</taxon>
        <taxon>Peptoniphilaceae</taxon>
        <taxon>Finegoldia</taxon>
    </lineage>
</organism>
<evidence type="ECO:0000313" key="1">
    <source>
        <dbReference type="EMBL" id="MBS5965346.1"/>
    </source>
</evidence>
<dbReference type="EMBL" id="JAHAIK010000018">
    <property type="protein sequence ID" value="MBS5965346.1"/>
    <property type="molecule type" value="Genomic_DNA"/>
</dbReference>
<gene>
    <name evidence="1" type="ORF">KIA07_06770</name>
</gene>
<dbReference type="AlphaFoldDB" id="A0A943QP61"/>
<dbReference type="RefSeq" id="WP_278736060.1">
    <property type="nucleotide sequence ID" value="NZ_JAHAIK010000018.1"/>
</dbReference>
<evidence type="ECO:0000313" key="2">
    <source>
        <dbReference type="Proteomes" id="UP000730862"/>
    </source>
</evidence>
<dbReference type="Proteomes" id="UP000730862">
    <property type="component" value="Unassembled WGS sequence"/>
</dbReference>
<reference evidence="1" key="1">
    <citation type="submission" date="2021-02" db="EMBL/GenBank/DDBJ databases">
        <title>Infant gut strain persistence is associated with maternal origin, phylogeny, and functional potential including surface adhesion and iron acquisition.</title>
        <authorList>
            <person name="Lou Y.C."/>
        </authorList>
    </citation>
    <scope>NUCLEOTIDE SEQUENCE</scope>
    <source>
        <strain evidence="1">L3_058_000G1_dasL3_058_000G1_concoct_72</strain>
    </source>
</reference>